<dbReference type="Proteomes" id="UP000184000">
    <property type="component" value="Unassembled WGS sequence"/>
</dbReference>
<protein>
    <submittedName>
        <fullName evidence="1">Uncharacterized protein</fullName>
    </submittedName>
</protein>
<dbReference type="AlphaFoldDB" id="A0A1M5PKQ7"/>
<evidence type="ECO:0000313" key="2">
    <source>
        <dbReference type="Proteomes" id="UP000184000"/>
    </source>
</evidence>
<name>A0A1M5PKQ7_9GAMM</name>
<dbReference type="EMBL" id="FQXA01000003">
    <property type="protein sequence ID" value="SHH02328.1"/>
    <property type="molecule type" value="Genomic_DNA"/>
</dbReference>
<sequence>MKMPTPLKAPSNTMSILAYFLTDASLNGIEAEPLGDHCLNSTTAELANRHGVTFKRMPEKVPNRWGKPCRVIRYSVPATEREHANAILATLKRNAPSNRED</sequence>
<accession>A0A1M5PKQ7</accession>
<proteinExistence type="predicted"/>
<evidence type="ECO:0000313" key="1">
    <source>
        <dbReference type="EMBL" id="SHH02328.1"/>
    </source>
</evidence>
<reference evidence="1 2" key="1">
    <citation type="submission" date="2016-11" db="EMBL/GenBank/DDBJ databases">
        <authorList>
            <person name="Jaros S."/>
            <person name="Januszkiewicz K."/>
            <person name="Wedrychowicz H."/>
        </authorList>
    </citation>
    <scope>NUCLEOTIDE SEQUENCE [LARGE SCALE GENOMIC DNA]</scope>
    <source>
        <strain evidence="1 2">DSM 18231</strain>
    </source>
</reference>
<gene>
    <name evidence="1" type="ORF">SAMN02744645_2250</name>
</gene>
<organism evidence="1 2">
    <name type="scientific">Stutzerimonas xanthomarina DSM 18231</name>
    <dbReference type="NCBI Taxonomy" id="1403346"/>
    <lineage>
        <taxon>Bacteria</taxon>
        <taxon>Pseudomonadati</taxon>
        <taxon>Pseudomonadota</taxon>
        <taxon>Gammaproteobacteria</taxon>
        <taxon>Pseudomonadales</taxon>
        <taxon>Pseudomonadaceae</taxon>
        <taxon>Stutzerimonas</taxon>
    </lineage>
</organism>